<feature type="compositionally biased region" description="Low complexity" evidence="5">
    <location>
        <begin position="213"/>
        <end position="222"/>
    </location>
</feature>
<keyword evidence="3" id="KW-0804">Transcription</keyword>
<dbReference type="PANTHER" id="PTHR47506:SF1">
    <property type="entry name" value="HTH-TYPE TRANSCRIPTIONAL REGULATOR YJDC"/>
    <property type="match status" value="1"/>
</dbReference>
<dbReference type="InterPro" id="IPR023772">
    <property type="entry name" value="DNA-bd_HTH_TetR-type_CS"/>
</dbReference>
<accession>A0ABT0UJR9</accession>
<evidence type="ECO:0000313" key="7">
    <source>
        <dbReference type="EMBL" id="MCM2388502.1"/>
    </source>
</evidence>
<dbReference type="Gene3D" id="1.10.10.60">
    <property type="entry name" value="Homeodomain-like"/>
    <property type="match status" value="1"/>
</dbReference>
<dbReference type="InterPro" id="IPR001647">
    <property type="entry name" value="HTH_TetR"/>
</dbReference>
<organism evidence="7 8">
    <name type="scientific">Streptomyces albipurpureus</name>
    <dbReference type="NCBI Taxonomy" id="2897419"/>
    <lineage>
        <taxon>Bacteria</taxon>
        <taxon>Bacillati</taxon>
        <taxon>Actinomycetota</taxon>
        <taxon>Actinomycetes</taxon>
        <taxon>Kitasatosporales</taxon>
        <taxon>Streptomycetaceae</taxon>
        <taxon>Streptomyces</taxon>
    </lineage>
</organism>
<evidence type="ECO:0000256" key="4">
    <source>
        <dbReference type="PROSITE-ProRule" id="PRU00335"/>
    </source>
</evidence>
<keyword evidence="2 4" id="KW-0238">DNA-binding</keyword>
<keyword evidence="8" id="KW-1185">Reference proteome</keyword>
<dbReference type="Pfam" id="PF16925">
    <property type="entry name" value="TetR_C_13"/>
    <property type="match status" value="1"/>
</dbReference>
<reference evidence="7" key="1">
    <citation type="submission" date="2022-06" db="EMBL/GenBank/DDBJ databases">
        <title>Genome public.</title>
        <authorList>
            <person name="Sun Q."/>
        </authorList>
    </citation>
    <scope>NUCLEOTIDE SEQUENCE</scope>
    <source>
        <strain evidence="7">CWNU-1</strain>
    </source>
</reference>
<dbReference type="InterPro" id="IPR036271">
    <property type="entry name" value="Tet_transcr_reg_TetR-rel_C_sf"/>
</dbReference>
<evidence type="ECO:0000259" key="6">
    <source>
        <dbReference type="PROSITE" id="PS50977"/>
    </source>
</evidence>
<dbReference type="PANTHER" id="PTHR47506">
    <property type="entry name" value="TRANSCRIPTIONAL REGULATORY PROTEIN"/>
    <property type="match status" value="1"/>
</dbReference>
<gene>
    <name evidence="7" type="ORF">NBG84_09370</name>
</gene>
<comment type="caution">
    <text evidence="7">The sequence shown here is derived from an EMBL/GenBank/DDBJ whole genome shotgun (WGS) entry which is preliminary data.</text>
</comment>
<dbReference type="PROSITE" id="PS01081">
    <property type="entry name" value="HTH_TETR_1"/>
    <property type="match status" value="1"/>
</dbReference>
<evidence type="ECO:0000256" key="5">
    <source>
        <dbReference type="SAM" id="MobiDB-lite"/>
    </source>
</evidence>
<dbReference type="InterPro" id="IPR011075">
    <property type="entry name" value="TetR_C"/>
</dbReference>
<name>A0ABT0UJR9_9ACTN</name>
<feature type="DNA-binding region" description="H-T-H motif" evidence="4">
    <location>
        <begin position="32"/>
        <end position="51"/>
    </location>
</feature>
<feature type="domain" description="HTH tetR-type" evidence="6">
    <location>
        <begin position="9"/>
        <end position="69"/>
    </location>
</feature>
<feature type="region of interest" description="Disordered" evidence="5">
    <location>
        <begin position="200"/>
        <end position="222"/>
    </location>
</feature>
<evidence type="ECO:0000256" key="3">
    <source>
        <dbReference type="ARBA" id="ARBA00023163"/>
    </source>
</evidence>
<evidence type="ECO:0000313" key="8">
    <source>
        <dbReference type="Proteomes" id="UP001431429"/>
    </source>
</evidence>
<dbReference type="SUPFAM" id="SSF48498">
    <property type="entry name" value="Tetracyclin repressor-like, C-terminal domain"/>
    <property type="match status" value="1"/>
</dbReference>
<dbReference type="Gene3D" id="1.10.357.10">
    <property type="entry name" value="Tetracycline Repressor, domain 2"/>
    <property type="match status" value="1"/>
</dbReference>
<dbReference type="EMBL" id="JAMQAW010000008">
    <property type="protein sequence ID" value="MCM2388502.1"/>
    <property type="molecule type" value="Genomic_DNA"/>
</dbReference>
<dbReference type="RefSeq" id="WP_250918855.1">
    <property type="nucleotide sequence ID" value="NZ_JAMQAW010000008.1"/>
</dbReference>
<sequence length="222" mass="23589">MAARGRPRGFDRATALERAMQAFWTHGYETTSMTELTSAMEISSPSLYAAFGSKEQLFREAVALYNDTEGGPVTRALTEEPTAYAAVAAVLRENARAYTGDDRPAGCMIVLAAMNVSDAGADVRDHLAQWRRSGVEMMAARLDRGVREGELPPDADTATIAAFYTAVLQGMSVQAVDGARAEDLERVAECALAAWGAVTASHRTQGEPPPAALPRTPEPAGG</sequence>
<dbReference type="SUPFAM" id="SSF46689">
    <property type="entry name" value="Homeodomain-like"/>
    <property type="match status" value="1"/>
</dbReference>
<proteinExistence type="predicted"/>
<evidence type="ECO:0000256" key="1">
    <source>
        <dbReference type="ARBA" id="ARBA00023015"/>
    </source>
</evidence>
<dbReference type="InterPro" id="IPR009057">
    <property type="entry name" value="Homeodomain-like_sf"/>
</dbReference>
<evidence type="ECO:0000256" key="2">
    <source>
        <dbReference type="ARBA" id="ARBA00023125"/>
    </source>
</evidence>
<dbReference type="PROSITE" id="PS50977">
    <property type="entry name" value="HTH_TETR_2"/>
    <property type="match status" value="1"/>
</dbReference>
<protein>
    <submittedName>
        <fullName evidence="7">TetR/AcrR family transcriptional regulator</fullName>
    </submittedName>
</protein>
<dbReference type="Proteomes" id="UP001431429">
    <property type="component" value="Unassembled WGS sequence"/>
</dbReference>
<keyword evidence="1" id="KW-0805">Transcription regulation</keyword>
<dbReference type="Pfam" id="PF00440">
    <property type="entry name" value="TetR_N"/>
    <property type="match status" value="1"/>
</dbReference>